<accession>A0A5N6GZE5</accession>
<dbReference type="Proteomes" id="UP000325434">
    <property type="component" value="Unassembled WGS sequence"/>
</dbReference>
<dbReference type="AlphaFoldDB" id="A0A5N6GZE5"/>
<gene>
    <name evidence="1" type="ORF">BDV35DRAFT_200013</name>
</gene>
<organism evidence="1">
    <name type="scientific">Aspergillus flavus</name>
    <dbReference type="NCBI Taxonomy" id="5059"/>
    <lineage>
        <taxon>Eukaryota</taxon>
        <taxon>Fungi</taxon>
        <taxon>Dikarya</taxon>
        <taxon>Ascomycota</taxon>
        <taxon>Pezizomycotina</taxon>
        <taxon>Eurotiomycetes</taxon>
        <taxon>Eurotiomycetidae</taxon>
        <taxon>Eurotiales</taxon>
        <taxon>Aspergillaceae</taxon>
        <taxon>Aspergillus</taxon>
        <taxon>Aspergillus subgen. Circumdati</taxon>
    </lineage>
</organism>
<reference evidence="1" key="1">
    <citation type="submission" date="2019-04" db="EMBL/GenBank/DDBJ databases">
        <title>Friends and foes A comparative genomics study of 23 Aspergillus species from section Flavi.</title>
        <authorList>
            <consortium name="DOE Joint Genome Institute"/>
            <person name="Kjaerbolling I."/>
            <person name="Vesth T."/>
            <person name="Frisvad J.C."/>
            <person name="Nybo J.L."/>
            <person name="Theobald S."/>
            <person name="Kildgaard S."/>
            <person name="Isbrandt T."/>
            <person name="Kuo A."/>
            <person name="Sato A."/>
            <person name="Lyhne E.K."/>
            <person name="Kogle M.E."/>
            <person name="Wiebenga A."/>
            <person name="Kun R.S."/>
            <person name="Lubbers R.J."/>
            <person name="Makela M.R."/>
            <person name="Barry K."/>
            <person name="Chovatia M."/>
            <person name="Clum A."/>
            <person name="Daum C."/>
            <person name="Haridas S."/>
            <person name="He G."/>
            <person name="LaButti K."/>
            <person name="Lipzen A."/>
            <person name="Mondo S."/>
            <person name="Riley R."/>
            <person name="Salamov A."/>
            <person name="Simmons B.A."/>
            <person name="Magnuson J.K."/>
            <person name="Henrissat B."/>
            <person name="Mortensen U.H."/>
            <person name="Larsen T.O."/>
            <person name="Devries R.P."/>
            <person name="Grigoriev I.V."/>
            <person name="Machida M."/>
            <person name="Baker S.E."/>
            <person name="Andersen M.R."/>
        </authorList>
    </citation>
    <scope>NUCLEOTIDE SEQUENCE [LARGE SCALE GENOMIC DNA]</scope>
    <source>
        <strain evidence="1">CBS 121.62</strain>
    </source>
</reference>
<protein>
    <submittedName>
        <fullName evidence="1">Uncharacterized protein</fullName>
    </submittedName>
</protein>
<dbReference type="EMBL" id="ML734590">
    <property type="protein sequence ID" value="KAB8247348.1"/>
    <property type="molecule type" value="Genomic_DNA"/>
</dbReference>
<evidence type="ECO:0000313" key="1">
    <source>
        <dbReference type="EMBL" id="KAB8247348.1"/>
    </source>
</evidence>
<proteinExistence type="predicted"/>
<sequence>MTLPSTPSRRSIKCHQHQTKYPYTCPPIPYHSIQPPHHKLYSKIPHQTLHNQFHFLINYHEYRILVDRLCNEPTIPLTIA</sequence>
<name>A0A5N6GZE5_ASPFL</name>